<sequence>MIDLLDIKIDVVFKDFFGDKSSKEILESFINAVLGLEGDDRIEVEEFLDPRKMRVEVGKPSTFVDLSVKTRRGERYIIEMQTYNHDGFDKRLLYYLGKDYTEQIEYHYHQPISSKNSNDKKAKKMIGWADLPKVHILAIIDFHRSQGEKNGILNHHEVVETYRFKPEISASNEHIFDHWKATIVDLKKFKSKPVNKLKTDKEIWIHILNNAPFLKEEERELLKKDPIFQRALERLEMLSADPKTRKAYEASINDQRDHLAVIEAAERKAHKEGEKKGEKKGENNKALEIAQALLNQGLPVNQISEATGLSSKEIESLR</sequence>
<name>A0ABS0B103_9BACT</name>
<accession>A0ABS0B103</accession>
<dbReference type="NCBIfam" id="TIGR01784">
    <property type="entry name" value="T_den_put_tspse"/>
    <property type="match status" value="1"/>
</dbReference>
<evidence type="ECO:0000313" key="1">
    <source>
        <dbReference type="EMBL" id="MBF5059874.1"/>
    </source>
</evidence>
<dbReference type="InterPro" id="IPR010106">
    <property type="entry name" value="RpnA"/>
</dbReference>
<protein>
    <recommendedName>
        <fullName evidence="3">Transposase</fullName>
    </recommendedName>
</protein>
<comment type="caution">
    <text evidence="1">The sequence shown here is derived from an EMBL/GenBank/DDBJ whole genome shotgun (WGS) entry which is preliminary data.</text>
</comment>
<organism evidence="1 2">
    <name type="scientific">Candidatus Neptunichlamydia vexilliferae</name>
    <dbReference type="NCBI Taxonomy" id="1651774"/>
    <lineage>
        <taxon>Bacteria</taxon>
        <taxon>Pseudomonadati</taxon>
        <taxon>Chlamydiota</taxon>
        <taxon>Chlamydiia</taxon>
        <taxon>Parachlamydiales</taxon>
        <taxon>Simkaniaceae</taxon>
        <taxon>Candidatus Neptunichlamydia</taxon>
    </lineage>
</organism>
<evidence type="ECO:0008006" key="3">
    <source>
        <dbReference type="Google" id="ProtNLM"/>
    </source>
</evidence>
<keyword evidence="2" id="KW-1185">Reference proteome</keyword>
<dbReference type="RefSeq" id="WP_194848188.1">
    <property type="nucleotide sequence ID" value="NZ_JAAEJV010000047.1"/>
</dbReference>
<gene>
    <name evidence="1" type="ORF">NEPTK9_001393</name>
</gene>
<dbReference type="PANTHER" id="PTHR41317">
    <property type="entry name" value="PD-(D_E)XK NUCLEASE FAMILY TRANSPOSASE"/>
    <property type="match status" value="1"/>
</dbReference>
<reference evidence="1 2" key="1">
    <citation type="submission" date="2020-01" db="EMBL/GenBank/DDBJ databases">
        <title>Draft genome sequence of Cand. Neptunochlamydia vexilliferae K9.</title>
        <authorList>
            <person name="Schulz F."/>
            <person name="Koestlbacher S."/>
            <person name="Wascher F."/>
            <person name="Pizzetti I."/>
            <person name="Horn M."/>
        </authorList>
    </citation>
    <scope>NUCLEOTIDE SEQUENCE [LARGE SCALE GENOMIC DNA]</scope>
    <source>
        <strain evidence="1 2">K9</strain>
    </source>
</reference>
<dbReference type="Proteomes" id="UP001194714">
    <property type="component" value="Unassembled WGS sequence"/>
</dbReference>
<dbReference type="Pfam" id="PF12784">
    <property type="entry name" value="PDDEXK_2"/>
    <property type="match status" value="1"/>
</dbReference>
<dbReference type="PANTHER" id="PTHR41317:SF1">
    <property type="entry name" value="PD-(D_E)XK NUCLEASE FAMILY TRANSPOSASE"/>
    <property type="match status" value="1"/>
</dbReference>
<proteinExistence type="predicted"/>
<evidence type="ECO:0000313" key="2">
    <source>
        <dbReference type="Proteomes" id="UP001194714"/>
    </source>
</evidence>
<dbReference type="EMBL" id="JAAEJV010000047">
    <property type="protein sequence ID" value="MBF5059874.1"/>
    <property type="molecule type" value="Genomic_DNA"/>
</dbReference>